<dbReference type="EC" id="6.3.2.6" evidence="3"/>
<evidence type="ECO:0000256" key="2">
    <source>
        <dbReference type="ARBA" id="ARBA00010190"/>
    </source>
</evidence>
<reference evidence="12" key="1">
    <citation type="journal article" date="2013" name="Fungal Genet. Biol.">
        <title>MAT gene idiomorphs suggest a heterothallic sexual cycle in a predominantly asexual and important pine pathogen.</title>
        <authorList>
            <person name="Bihon W."/>
            <person name="Wingfield M.J."/>
            <person name="Slippers B."/>
            <person name="Duong T.A."/>
            <person name="Wingfield B.D."/>
        </authorList>
    </citation>
    <scope>NUCLEOTIDE SEQUENCE</scope>
    <source>
        <strain evidence="13">CMW 190</strain>
        <strain evidence="12">CMW 39103</strain>
    </source>
</reference>
<keyword evidence="7" id="KW-0658">Purine biosynthesis</keyword>
<dbReference type="GO" id="GO:0005737">
    <property type="term" value="C:cytoplasm"/>
    <property type="evidence" value="ECO:0007669"/>
    <property type="project" value="TreeGrafter"/>
</dbReference>
<evidence type="ECO:0000256" key="5">
    <source>
        <dbReference type="ARBA" id="ARBA00022598"/>
    </source>
</evidence>
<evidence type="ECO:0000256" key="7">
    <source>
        <dbReference type="ARBA" id="ARBA00022755"/>
    </source>
</evidence>
<accession>V5NU87</accession>
<protein>
    <recommendedName>
        <fullName evidence="4">Phosphoribosylaminoimidazole-succinocarboxamide synthase</fullName>
        <ecNumber evidence="3">6.3.2.6</ecNumber>
    </recommendedName>
    <alternativeName>
        <fullName evidence="9">SAICAR synthetase</fullName>
    </alternativeName>
</protein>
<evidence type="ECO:0000313" key="13">
    <source>
        <dbReference type="EMBL" id="AHA91690.1"/>
    </source>
</evidence>
<dbReference type="GO" id="GO:0005524">
    <property type="term" value="F:ATP binding"/>
    <property type="evidence" value="ECO:0007669"/>
    <property type="project" value="UniProtKB-KW"/>
</dbReference>
<dbReference type="PROSITE" id="PS01057">
    <property type="entry name" value="SAICAR_SYNTHETASE_1"/>
    <property type="match status" value="1"/>
</dbReference>
<dbReference type="HAMAP" id="MF_00137">
    <property type="entry name" value="SAICAR_synth"/>
    <property type="match status" value="1"/>
</dbReference>
<evidence type="ECO:0000313" key="12">
    <source>
        <dbReference type="EMBL" id="AHA91680.1"/>
    </source>
</evidence>
<feature type="domain" description="SAICAR synthetase/ADE2 N-terminal" evidence="11">
    <location>
        <begin position="24"/>
        <end position="58"/>
    </location>
</feature>
<dbReference type="Gene3D" id="3.30.470.20">
    <property type="entry name" value="ATP-grasp fold, B domain"/>
    <property type="match status" value="1"/>
</dbReference>
<dbReference type="AlphaFoldDB" id="V5NU87"/>
<proteinExistence type="inferred from homology"/>
<evidence type="ECO:0000256" key="9">
    <source>
        <dbReference type="ARBA" id="ARBA00030409"/>
    </source>
</evidence>
<evidence type="ECO:0000256" key="1">
    <source>
        <dbReference type="ARBA" id="ARBA00004672"/>
    </source>
</evidence>
<dbReference type="FunFam" id="3.30.470.20:FF:000015">
    <property type="entry name" value="Phosphoribosylaminoimidazole-succinocarboxamide synthase"/>
    <property type="match status" value="1"/>
</dbReference>
<dbReference type="NCBIfam" id="NF010568">
    <property type="entry name" value="PRK13961.1"/>
    <property type="match status" value="1"/>
</dbReference>
<dbReference type="InterPro" id="IPR018236">
    <property type="entry name" value="SAICAR_synthetase_CS"/>
</dbReference>
<dbReference type="InterPro" id="IPR001636">
    <property type="entry name" value="SAICAR_synth"/>
</dbReference>
<evidence type="ECO:0000256" key="6">
    <source>
        <dbReference type="ARBA" id="ARBA00022741"/>
    </source>
</evidence>
<dbReference type="SUPFAM" id="SSF56104">
    <property type="entry name" value="SAICAR synthase-like"/>
    <property type="match status" value="1"/>
</dbReference>
<evidence type="ECO:0000259" key="11">
    <source>
        <dbReference type="Pfam" id="PF01259"/>
    </source>
</evidence>
<dbReference type="Gene3D" id="3.30.200.20">
    <property type="entry name" value="Phosphorylase Kinase, domain 1"/>
    <property type="match status" value="1"/>
</dbReference>
<dbReference type="Pfam" id="PF01259">
    <property type="entry name" value="SAICAR_synt"/>
    <property type="match status" value="2"/>
</dbReference>
<dbReference type="UniPathway" id="UPA00074">
    <property type="reaction ID" value="UER00131"/>
</dbReference>
<dbReference type="EMBL" id="KF551229">
    <property type="protein sequence ID" value="AHA91690.1"/>
    <property type="molecule type" value="Genomic_DNA"/>
</dbReference>
<dbReference type="CDD" id="cd01414">
    <property type="entry name" value="SAICAR_synt_Sc"/>
    <property type="match status" value="1"/>
</dbReference>
<dbReference type="PANTHER" id="PTHR43700:SF1">
    <property type="entry name" value="PHOSPHORIBOSYLAMINOIMIDAZOLE-SUCCINOCARBOXAMIDE SYNTHASE"/>
    <property type="match status" value="1"/>
</dbReference>
<dbReference type="EMBL" id="KF551228">
    <property type="protein sequence ID" value="AHA91680.1"/>
    <property type="molecule type" value="Genomic_DNA"/>
</dbReference>
<feature type="region of interest" description="Disordered" evidence="10">
    <location>
        <begin position="62"/>
        <end position="87"/>
    </location>
</feature>
<feature type="domain" description="SAICAR synthetase/ADE2 N-terminal" evidence="11">
    <location>
        <begin position="84"/>
        <end position="319"/>
    </location>
</feature>
<sequence>MSTINPATTAIVSTNLEDHGFKLLARGKVRDVYEIDGKTLLFVATDRISAYDVIMKNPTSPLNYSPRADSSAPPSPTITTNTSHQGVPEKGALLTNLSTFWFRHLRAQIPSLRTHFISSDLPPAITAASPTLSPGQLSTLTGRSMQVQRLSIFPIEAIVRGYITGSAWAEYKRSGTIHGEPAPAGLQESQQLPTPIYTPSTKAEVGGKDENITRVRAAAIVGDAAAARIEELALSLYNEAAAYARERGIIIADTKFEFGFDPADPNREVVLVDEVLTPDSSRFWPADGYAVGKGQDSFDKQYLRDWLTSNGLKGKDDVDMPEEVVRGTREKYLEAYEKLTGEKWRAGSSA</sequence>
<evidence type="ECO:0000256" key="8">
    <source>
        <dbReference type="ARBA" id="ARBA00022840"/>
    </source>
</evidence>
<dbReference type="NCBIfam" id="TIGR00081">
    <property type="entry name" value="purC"/>
    <property type="match status" value="1"/>
</dbReference>
<organism evidence="12">
    <name type="scientific">Diplodia sapinea</name>
    <dbReference type="NCBI Taxonomy" id="66738"/>
    <lineage>
        <taxon>Eukaryota</taxon>
        <taxon>Fungi</taxon>
        <taxon>Dikarya</taxon>
        <taxon>Ascomycota</taxon>
        <taxon>Pezizomycotina</taxon>
        <taxon>Dothideomycetes</taxon>
        <taxon>Dothideomycetes incertae sedis</taxon>
        <taxon>Botryosphaeriales</taxon>
        <taxon>Botryosphaeriaceae</taxon>
        <taxon>Diplodia</taxon>
    </lineage>
</organism>
<keyword evidence="8" id="KW-0067">ATP-binding</keyword>
<dbReference type="InterPro" id="IPR028923">
    <property type="entry name" value="SAICAR_synt/ADE2_N"/>
</dbReference>
<keyword evidence="5" id="KW-0436">Ligase</keyword>
<evidence type="ECO:0000256" key="10">
    <source>
        <dbReference type="SAM" id="MobiDB-lite"/>
    </source>
</evidence>
<dbReference type="GO" id="GO:0006189">
    <property type="term" value="P:'de novo' IMP biosynthetic process"/>
    <property type="evidence" value="ECO:0007669"/>
    <property type="project" value="UniProtKB-UniPathway"/>
</dbReference>
<dbReference type="GO" id="GO:0004639">
    <property type="term" value="F:phosphoribosylaminoimidazolesuccinocarboxamide synthase activity"/>
    <property type="evidence" value="ECO:0007669"/>
    <property type="project" value="UniProtKB-EC"/>
</dbReference>
<dbReference type="PANTHER" id="PTHR43700">
    <property type="entry name" value="PHOSPHORIBOSYLAMINOIMIDAZOLE-SUCCINOCARBOXAMIDE SYNTHASE"/>
    <property type="match status" value="1"/>
</dbReference>
<evidence type="ECO:0000256" key="3">
    <source>
        <dbReference type="ARBA" id="ARBA00012217"/>
    </source>
</evidence>
<comment type="similarity">
    <text evidence="2">Belongs to the SAICAR synthetase family.</text>
</comment>
<keyword evidence="6" id="KW-0547">Nucleotide-binding</keyword>
<dbReference type="PROSITE" id="PS01058">
    <property type="entry name" value="SAICAR_SYNTHETASE_2"/>
    <property type="match status" value="1"/>
</dbReference>
<name>V5NU87_9PEZI</name>
<comment type="pathway">
    <text evidence="1">Purine metabolism; IMP biosynthesis via de novo pathway; 5-amino-1-(5-phospho-D-ribosyl)imidazole-4-carboxamide from 5-amino-1-(5-phospho-D-ribosyl)imidazole-4-carboxylate: step 1/2.</text>
</comment>
<evidence type="ECO:0000256" key="4">
    <source>
        <dbReference type="ARBA" id="ARBA00016460"/>
    </source>
</evidence>